<dbReference type="GO" id="GO:0003964">
    <property type="term" value="F:RNA-directed DNA polymerase activity"/>
    <property type="evidence" value="ECO:0007669"/>
    <property type="project" value="UniProtKB-KW"/>
</dbReference>
<dbReference type="AlphaFoldDB" id="A0A212FPG2"/>
<name>A0A212FPG2_DANPL</name>
<evidence type="ECO:0000259" key="1">
    <source>
        <dbReference type="PROSITE" id="PS50878"/>
    </source>
</evidence>
<dbReference type="PROSITE" id="PS50878">
    <property type="entry name" value="RT_POL"/>
    <property type="match status" value="1"/>
</dbReference>
<keyword evidence="2" id="KW-0808">Transferase</keyword>
<accession>A0A212FPG2</accession>
<feature type="domain" description="Reverse transcriptase" evidence="1">
    <location>
        <begin position="309"/>
        <end position="502"/>
    </location>
</feature>
<dbReference type="Pfam" id="PF00078">
    <property type="entry name" value="RVT_1"/>
    <property type="match status" value="1"/>
</dbReference>
<protein>
    <submittedName>
        <fullName evidence="2">Reverse transcriptase</fullName>
    </submittedName>
</protein>
<dbReference type="EMBL" id="AGBW02002626">
    <property type="protein sequence ID" value="OWR55632.1"/>
    <property type="molecule type" value="Genomic_DNA"/>
</dbReference>
<dbReference type="InParanoid" id="A0A212FPG2"/>
<proteinExistence type="predicted"/>
<dbReference type="Proteomes" id="UP000007151">
    <property type="component" value="Unassembled WGS sequence"/>
</dbReference>
<dbReference type="InterPro" id="IPR025724">
    <property type="entry name" value="GAG-pre-integrase_dom"/>
</dbReference>
<organism evidence="2 3">
    <name type="scientific">Danaus plexippus plexippus</name>
    <dbReference type="NCBI Taxonomy" id="278856"/>
    <lineage>
        <taxon>Eukaryota</taxon>
        <taxon>Metazoa</taxon>
        <taxon>Ecdysozoa</taxon>
        <taxon>Arthropoda</taxon>
        <taxon>Hexapoda</taxon>
        <taxon>Insecta</taxon>
        <taxon>Pterygota</taxon>
        <taxon>Neoptera</taxon>
        <taxon>Endopterygota</taxon>
        <taxon>Lepidoptera</taxon>
        <taxon>Glossata</taxon>
        <taxon>Ditrysia</taxon>
        <taxon>Papilionoidea</taxon>
        <taxon>Nymphalidae</taxon>
        <taxon>Danainae</taxon>
        <taxon>Danaini</taxon>
        <taxon>Danaina</taxon>
        <taxon>Danaus</taxon>
        <taxon>Danaus</taxon>
    </lineage>
</organism>
<reference evidence="2 3" key="1">
    <citation type="journal article" date="2011" name="Cell">
        <title>The monarch butterfly genome yields insights into long-distance migration.</title>
        <authorList>
            <person name="Zhan S."/>
            <person name="Merlin C."/>
            <person name="Boore J.L."/>
            <person name="Reppert S.M."/>
        </authorList>
    </citation>
    <scope>NUCLEOTIDE SEQUENCE [LARGE SCALE GENOMIC DNA]</scope>
    <source>
        <strain evidence="2">F-2</strain>
    </source>
</reference>
<dbReference type="KEGG" id="dpl:KGM_201207"/>
<dbReference type="InterPro" id="IPR000477">
    <property type="entry name" value="RT_dom"/>
</dbReference>
<sequence>METVPVICSGNTMIRTIVDNSEFDITVKDVLCVPNLSANLLSVSQLIQNGNKVSFEEEVCYIRNRQNILIGKANLVNGVYKLNVKLESLVACSATTITSEIWHRRLGHINSRDLNAMRNGAVDGISYIGKAEIDRSNCITCCEGQAKDAHDFLSFTRYIVQTYLILGKSSTSIPKRIGGKTPATTKSKLPDSVRLDGKDHYIIRNETQIRCRECHKNTKFKCKQPIRPLLARDGTPRYRAADRAEIFAEHLETQFQPNPSRKTQHAEKVQNTIRRRKLQKAPGPDGITNETLRHLPSRGIAAVTRLYNGVLRTGYLTTQWKLGRVIMLPKPGKNILLPGSCRPIHAPVNRLEGFRETATAAPDTTHPTTRRTVWLQSGALNHASAREGPARPLGSSQQERVSRRLDMEKAFDRVWHPGLLYKLATSTTPRRIVRIMATLLQDRRFQVSVEGTLSTQRPIRAGVPQRSCLSPICYSKYTDDIPVAEGETLAPTPTMLPTLQHL</sequence>
<evidence type="ECO:0000313" key="2">
    <source>
        <dbReference type="EMBL" id="OWR55632.1"/>
    </source>
</evidence>
<evidence type="ECO:0000313" key="3">
    <source>
        <dbReference type="Proteomes" id="UP000007151"/>
    </source>
</evidence>
<keyword evidence="3" id="KW-1185">Reference proteome</keyword>
<dbReference type="PANTHER" id="PTHR19446">
    <property type="entry name" value="REVERSE TRANSCRIPTASES"/>
    <property type="match status" value="1"/>
</dbReference>
<keyword evidence="2" id="KW-0695">RNA-directed DNA polymerase</keyword>
<comment type="caution">
    <text evidence="2">The sequence shown here is derived from an EMBL/GenBank/DDBJ whole genome shotgun (WGS) entry which is preliminary data.</text>
</comment>
<dbReference type="Pfam" id="PF13976">
    <property type="entry name" value="gag_pre-integrs"/>
    <property type="match status" value="1"/>
</dbReference>
<gene>
    <name evidence="2" type="ORF">KGM_201207</name>
</gene>
<keyword evidence="2" id="KW-0548">Nucleotidyltransferase</keyword>